<dbReference type="EC" id="2.7.13.3" evidence="3"/>
<dbReference type="PANTHER" id="PTHR43711">
    <property type="entry name" value="TWO-COMPONENT HISTIDINE KINASE"/>
    <property type="match status" value="1"/>
</dbReference>
<feature type="transmembrane region" description="Helical" evidence="8">
    <location>
        <begin position="20"/>
        <end position="37"/>
    </location>
</feature>
<evidence type="ECO:0000256" key="8">
    <source>
        <dbReference type="SAM" id="Phobius"/>
    </source>
</evidence>
<dbReference type="SMART" id="SM00388">
    <property type="entry name" value="HisKA"/>
    <property type="match status" value="1"/>
</dbReference>
<comment type="caution">
    <text evidence="10">The sequence shown here is derived from an EMBL/GenBank/DDBJ whole genome shotgun (WGS) entry which is preliminary data.</text>
</comment>
<keyword evidence="8" id="KW-1133">Transmembrane helix</keyword>
<evidence type="ECO:0000256" key="2">
    <source>
        <dbReference type="ARBA" id="ARBA00004236"/>
    </source>
</evidence>
<dbReference type="InterPro" id="IPR005467">
    <property type="entry name" value="His_kinase_dom"/>
</dbReference>
<dbReference type="Pfam" id="PF00512">
    <property type="entry name" value="HisKA"/>
    <property type="match status" value="1"/>
</dbReference>
<evidence type="ECO:0000256" key="6">
    <source>
        <dbReference type="ARBA" id="ARBA00022777"/>
    </source>
</evidence>
<evidence type="ECO:0000256" key="7">
    <source>
        <dbReference type="ARBA" id="ARBA00023012"/>
    </source>
</evidence>
<feature type="transmembrane region" description="Helical" evidence="8">
    <location>
        <begin position="44"/>
        <end position="62"/>
    </location>
</feature>
<dbReference type="SUPFAM" id="SSF55874">
    <property type="entry name" value="ATPase domain of HSP90 chaperone/DNA topoisomerase II/histidine kinase"/>
    <property type="match status" value="1"/>
</dbReference>
<evidence type="ECO:0000259" key="9">
    <source>
        <dbReference type="PROSITE" id="PS50109"/>
    </source>
</evidence>
<dbReference type="SMART" id="SM00387">
    <property type="entry name" value="HATPase_c"/>
    <property type="match status" value="1"/>
</dbReference>
<feature type="transmembrane region" description="Helical" evidence="8">
    <location>
        <begin position="100"/>
        <end position="120"/>
    </location>
</feature>
<dbReference type="PANTHER" id="PTHR43711:SF1">
    <property type="entry name" value="HISTIDINE KINASE 1"/>
    <property type="match status" value="1"/>
</dbReference>
<dbReference type="AlphaFoldDB" id="A0AA37BK30"/>
<comment type="subcellular location">
    <subcellularLocation>
        <location evidence="2">Cell membrane</location>
    </subcellularLocation>
</comment>
<dbReference type="CDD" id="cd00075">
    <property type="entry name" value="HATPase"/>
    <property type="match status" value="1"/>
</dbReference>
<feature type="domain" description="Histidine kinase" evidence="9">
    <location>
        <begin position="186"/>
        <end position="395"/>
    </location>
</feature>
<accession>A0AA37BK30</accession>
<organism evidence="10 11">
    <name type="scientific">Planomonospora parontospora</name>
    <dbReference type="NCBI Taxonomy" id="58119"/>
    <lineage>
        <taxon>Bacteria</taxon>
        <taxon>Bacillati</taxon>
        <taxon>Actinomycetota</taxon>
        <taxon>Actinomycetes</taxon>
        <taxon>Streptosporangiales</taxon>
        <taxon>Streptosporangiaceae</taxon>
        <taxon>Planomonospora</taxon>
    </lineage>
</organism>
<dbReference type="Pfam" id="PF02518">
    <property type="entry name" value="HATPase_c"/>
    <property type="match status" value="1"/>
</dbReference>
<evidence type="ECO:0000256" key="1">
    <source>
        <dbReference type="ARBA" id="ARBA00000085"/>
    </source>
</evidence>
<dbReference type="Gene3D" id="1.10.287.130">
    <property type="match status" value="1"/>
</dbReference>
<dbReference type="InterPro" id="IPR004358">
    <property type="entry name" value="Sig_transdc_His_kin-like_C"/>
</dbReference>
<evidence type="ECO:0000313" key="11">
    <source>
        <dbReference type="Proteomes" id="UP000627984"/>
    </source>
</evidence>
<dbReference type="InterPro" id="IPR036097">
    <property type="entry name" value="HisK_dim/P_sf"/>
</dbReference>
<dbReference type="GO" id="GO:0005886">
    <property type="term" value="C:plasma membrane"/>
    <property type="evidence" value="ECO:0007669"/>
    <property type="project" value="UniProtKB-SubCell"/>
</dbReference>
<feature type="transmembrane region" description="Helical" evidence="8">
    <location>
        <begin position="140"/>
        <end position="160"/>
    </location>
</feature>
<keyword evidence="8" id="KW-0812">Transmembrane</keyword>
<gene>
    <name evidence="10" type="ORF">GCM10010126_47980</name>
</gene>
<keyword evidence="5" id="KW-0808">Transferase</keyword>
<dbReference type="RefSeq" id="WP_191896736.1">
    <property type="nucleotide sequence ID" value="NZ_BMQD01000016.1"/>
</dbReference>
<evidence type="ECO:0000256" key="3">
    <source>
        <dbReference type="ARBA" id="ARBA00012438"/>
    </source>
</evidence>
<keyword evidence="8" id="KW-0472">Membrane</keyword>
<feature type="transmembrane region" description="Helical" evidence="8">
    <location>
        <begin position="74"/>
        <end position="93"/>
    </location>
</feature>
<proteinExistence type="predicted"/>
<dbReference type="InterPro" id="IPR003661">
    <property type="entry name" value="HisK_dim/P_dom"/>
</dbReference>
<dbReference type="Proteomes" id="UP000627984">
    <property type="component" value="Unassembled WGS sequence"/>
</dbReference>
<reference evidence="10" key="1">
    <citation type="journal article" date="2014" name="Int. J. Syst. Evol. Microbiol.">
        <title>Complete genome sequence of Corynebacterium casei LMG S-19264T (=DSM 44701T), isolated from a smear-ripened cheese.</title>
        <authorList>
            <consortium name="US DOE Joint Genome Institute (JGI-PGF)"/>
            <person name="Walter F."/>
            <person name="Albersmeier A."/>
            <person name="Kalinowski J."/>
            <person name="Ruckert C."/>
        </authorList>
    </citation>
    <scope>NUCLEOTIDE SEQUENCE</scope>
    <source>
        <strain evidence="10">JCM 3093</strain>
    </source>
</reference>
<dbReference type="EMBL" id="BMQD01000016">
    <property type="protein sequence ID" value="GGK83028.1"/>
    <property type="molecule type" value="Genomic_DNA"/>
</dbReference>
<sequence length="407" mass="42984">MTTKWSVLGDGGKYAARQAAALFALAGVLAVLGIAATPTGRRGLLAVIAGADLLLAAAAWWFPWDRLDPRAPLALSLPALVVLSVSTWAFGGTAAGTAPFYMMLFAWVGLHFPTAAVLALTPPATLAYLAPLVVSGRDPVAVSSVVVFVPTLVGVGVLIARQVEHQRRDRETIRRMERWRAALTAALAHDVRSPLTSVQFAVETLNEDGPELPEERRDAIARVAIRQVDRIRRLAADLLDADRLDSHGDLRLDLRPLDLRAAAEKAVGYLSAPVRVEVPAGLTVRADPQRLEQMLVNLTANAVRYGAPPIVVSAAPAGRGDGELLAVHVRDHGPGIPEERRSLLFSRFSGAGATPGSVGLGLWITRELARAHGGDAFYAPADPGSRFTVTLPAAGRATAGPATGRVA</sequence>
<dbReference type="GO" id="GO:0000155">
    <property type="term" value="F:phosphorelay sensor kinase activity"/>
    <property type="evidence" value="ECO:0007669"/>
    <property type="project" value="InterPro"/>
</dbReference>
<keyword evidence="7" id="KW-0902">Two-component regulatory system</keyword>
<keyword evidence="6" id="KW-0418">Kinase</keyword>
<keyword evidence="4" id="KW-0597">Phosphoprotein</keyword>
<dbReference type="PROSITE" id="PS50109">
    <property type="entry name" value="HIS_KIN"/>
    <property type="match status" value="1"/>
</dbReference>
<evidence type="ECO:0000256" key="4">
    <source>
        <dbReference type="ARBA" id="ARBA00022553"/>
    </source>
</evidence>
<dbReference type="CDD" id="cd00082">
    <property type="entry name" value="HisKA"/>
    <property type="match status" value="1"/>
</dbReference>
<comment type="catalytic activity">
    <reaction evidence="1">
        <text>ATP + protein L-histidine = ADP + protein N-phospho-L-histidine.</text>
        <dbReference type="EC" id="2.7.13.3"/>
    </reaction>
</comment>
<dbReference type="InterPro" id="IPR050736">
    <property type="entry name" value="Sensor_HK_Regulatory"/>
</dbReference>
<name>A0AA37BK30_9ACTN</name>
<evidence type="ECO:0000256" key="5">
    <source>
        <dbReference type="ARBA" id="ARBA00022679"/>
    </source>
</evidence>
<dbReference type="SUPFAM" id="SSF47384">
    <property type="entry name" value="Homodimeric domain of signal transducing histidine kinase"/>
    <property type="match status" value="1"/>
</dbReference>
<dbReference type="PRINTS" id="PR00344">
    <property type="entry name" value="BCTRLSENSOR"/>
</dbReference>
<protein>
    <recommendedName>
        <fullName evidence="3">histidine kinase</fullName>
        <ecNumber evidence="3">2.7.13.3</ecNumber>
    </recommendedName>
</protein>
<dbReference type="InterPro" id="IPR036890">
    <property type="entry name" value="HATPase_C_sf"/>
</dbReference>
<dbReference type="Gene3D" id="3.30.565.10">
    <property type="entry name" value="Histidine kinase-like ATPase, C-terminal domain"/>
    <property type="match status" value="1"/>
</dbReference>
<evidence type="ECO:0000313" key="10">
    <source>
        <dbReference type="EMBL" id="GGK83028.1"/>
    </source>
</evidence>
<dbReference type="InterPro" id="IPR003594">
    <property type="entry name" value="HATPase_dom"/>
</dbReference>
<reference evidence="10" key="2">
    <citation type="submission" date="2022-09" db="EMBL/GenBank/DDBJ databases">
        <authorList>
            <person name="Sun Q."/>
            <person name="Ohkuma M."/>
        </authorList>
    </citation>
    <scope>NUCLEOTIDE SEQUENCE</scope>
    <source>
        <strain evidence="10">JCM 3093</strain>
    </source>
</reference>